<keyword evidence="2" id="KW-1185">Reference proteome</keyword>
<evidence type="ECO:0000313" key="2">
    <source>
        <dbReference type="Proteomes" id="UP000639643"/>
    </source>
</evidence>
<comment type="caution">
    <text evidence="1">The sequence shown here is derived from an EMBL/GenBank/DDBJ whole genome shotgun (WGS) entry which is preliminary data.</text>
</comment>
<dbReference type="AlphaFoldDB" id="A0A8H6JCR3"/>
<dbReference type="EMBL" id="WIGM01000862">
    <property type="protein sequence ID" value="KAF6810201.1"/>
    <property type="molecule type" value="Genomic_DNA"/>
</dbReference>
<organism evidence="1 2">
    <name type="scientific">Colletotrichum musicola</name>
    <dbReference type="NCBI Taxonomy" id="2175873"/>
    <lineage>
        <taxon>Eukaryota</taxon>
        <taxon>Fungi</taxon>
        <taxon>Dikarya</taxon>
        <taxon>Ascomycota</taxon>
        <taxon>Pezizomycotina</taxon>
        <taxon>Sordariomycetes</taxon>
        <taxon>Hypocreomycetidae</taxon>
        <taxon>Glomerellales</taxon>
        <taxon>Glomerellaceae</taxon>
        <taxon>Colletotrichum</taxon>
        <taxon>Colletotrichum orchidearum species complex</taxon>
    </lineage>
</organism>
<name>A0A8H6JCR3_9PEZI</name>
<gene>
    <name evidence="1" type="ORF">CMUS01_13518</name>
</gene>
<dbReference type="Proteomes" id="UP000639643">
    <property type="component" value="Unassembled WGS sequence"/>
</dbReference>
<protein>
    <submittedName>
        <fullName evidence="1">Uncharacterized protein</fullName>
    </submittedName>
</protein>
<evidence type="ECO:0000313" key="1">
    <source>
        <dbReference type="EMBL" id="KAF6810201.1"/>
    </source>
</evidence>
<accession>A0A8H6JCR3</accession>
<reference evidence="1" key="1">
    <citation type="journal article" date="2020" name="Phytopathology">
        <title>Genome Sequence Resources of Colletotrichum truncatum, C. plurivorum, C. musicola, and C. sojae: Four Species Pathogenic to Soybean (Glycine max).</title>
        <authorList>
            <person name="Rogerio F."/>
            <person name="Boufleur T.R."/>
            <person name="Ciampi-Guillardi M."/>
            <person name="Sukno S.A."/>
            <person name="Thon M.R."/>
            <person name="Massola Junior N.S."/>
            <person name="Baroncelli R."/>
        </authorList>
    </citation>
    <scope>NUCLEOTIDE SEQUENCE</scope>
    <source>
        <strain evidence="1">LFN0074</strain>
    </source>
</reference>
<sequence>MQIIIETLIPNNHFHRTTLPHITYYLQEKLFTMATTKKTEDLSPKFTIRGCAKVLTLISDFTHNPDTYGIEHLRREKYHIEANFPLA</sequence>
<proteinExistence type="predicted"/>